<reference evidence="1" key="1">
    <citation type="submission" date="2021-06" db="EMBL/GenBank/DDBJ databases">
        <authorList>
            <person name="Kallberg Y."/>
            <person name="Tangrot J."/>
            <person name="Rosling A."/>
        </authorList>
    </citation>
    <scope>NUCLEOTIDE SEQUENCE</scope>
    <source>
        <strain evidence="1">BR232B</strain>
    </source>
</reference>
<accession>A0A9N9C596</accession>
<protein>
    <submittedName>
        <fullName evidence="1">10776_t:CDS:1</fullName>
    </submittedName>
</protein>
<dbReference type="Proteomes" id="UP000789739">
    <property type="component" value="Unassembled WGS sequence"/>
</dbReference>
<sequence>MNKLPVELKVEIASYVEIPFFLGCCSRDWHKIVNSPHTKYKWLLNKYGRIHALFHAVKIGEPLLNFEAAELILKNSHISRHFIHRLKLGYGKRGLWGSNISNDVYERILNYKAEYASCNCDDMQSIRQILEGTGSEDDIRTIIEIHNFTPFPPSSTFRTYVFENSAAESDNPHSNGYATASEMKIVANAIISYPKLLDTWRKIGYHEVTTDLENPVVQLTLLNICSTSVPSIQTVTQKLCDLQSIGFLLTGTLIGNALLLFERRLSDVGESLIEGFSIARKMSKADVREMCLIDLLDPARNIEQHDALDYIINSVNNPEKQILSAFEKYSIVENGNNPSLSHVFLKYSPIVYRHMLRFGAKSPVVGYLMKEIVIVNTQIINTEDSDELRYAANILDEYCAADIPFERSLLPLFKECPRTKPISYLFKGYLAKLFGFEAQHQSFSASQIPEIDVITSPTQTEELQRLWLEDIQKFVKSEELVNDEFKTQATEFFALCCSMHSCFDYRATLLSLSVNL</sequence>
<dbReference type="AlphaFoldDB" id="A0A9N9C596"/>
<keyword evidence="2" id="KW-1185">Reference proteome</keyword>
<dbReference type="OrthoDB" id="270318at2759"/>
<proteinExistence type="predicted"/>
<dbReference type="EMBL" id="CAJVPI010000986">
    <property type="protein sequence ID" value="CAG8586910.1"/>
    <property type="molecule type" value="Genomic_DNA"/>
</dbReference>
<gene>
    <name evidence="1" type="ORF">PBRASI_LOCUS6918</name>
</gene>
<comment type="caution">
    <text evidence="1">The sequence shown here is derived from an EMBL/GenBank/DDBJ whole genome shotgun (WGS) entry which is preliminary data.</text>
</comment>
<name>A0A9N9C596_9GLOM</name>
<evidence type="ECO:0000313" key="1">
    <source>
        <dbReference type="EMBL" id="CAG8586910.1"/>
    </source>
</evidence>
<organism evidence="1 2">
    <name type="scientific">Paraglomus brasilianum</name>
    <dbReference type="NCBI Taxonomy" id="144538"/>
    <lineage>
        <taxon>Eukaryota</taxon>
        <taxon>Fungi</taxon>
        <taxon>Fungi incertae sedis</taxon>
        <taxon>Mucoromycota</taxon>
        <taxon>Glomeromycotina</taxon>
        <taxon>Glomeromycetes</taxon>
        <taxon>Paraglomerales</taxon>
        <taxon>Paraglomeraceae</taxon>
        <taxon>Paraglomus</taxon>
    </lineage>
</organism>
<evidence type="ECO:0000313" key="2">
    <source>
        <dbReference type="Proteomes" id="UP000789739"/>
    </source>
</evidence>